<dbReference type="Proteomes" id="UP001345963">
    <property type="component" value="Unassembled WGS sequence"/>
</dbReference>
<feature type="compositionally biased region" description="Low complexity" evidence="1">
    <location>
        <begin position="75"/>
        <end position="120"/>
    </location>
</feature>
<gene>
    <name evidence="2" type="ORF">ATANTOWER_031962</name>
</gene>
<accession>A0ABU7AUU2</accession>
<name>A0ABU7AUU2_9TELE</name>
<feature type="region of interest" description="Disordered" evidence="1">
    <location>
        <begin position="1"/>
        <end position="120"/>
    </location>
</feature>
<reference evidence="2 3" key="1">
    <citation type="submission" date="2021-07" db="EMBL/GenBank/DDBJ databases">
        <authorList>
            <person name="Palmer J.M."/>
        </authorList>
    </citation>
    <scope>NUCLEOTIDE SEQUENCE [LARGE SCALE GENOMIC DNA]</scope>
    <source>
        <strain evidence="2 3">AT_MEX2019</strain>
        <tissue evidence="2">Muscle</tissue>
    </source>
</reference>
<proteinExistence type="predicted"/>
<sequence>GSPTNNVSPTSTPAKSSNAVPTLQPPPGDGAAAAAPEPAEDSLLDLDPLASTGPLAPSATPTSWGDLLGSEMGDSLLSETPLAAEAAPSPAAAAPTPAAAEPGVSLAPPTSTAAATSPGATNMDLLGGQWASRKFSAKEYLWEAQP</sequence>
<organism evidence="2 3">
    <name type="scientific">Ataeniobius toweri</name>
    <dbReference type="NCBI Taxonomy" id="208326"/>
    <lineage>
        <taxon>Eukaryota</taxon>
        <taxon>Metazoa</taxon>
        <taxon>Chordata</taxon>
        <taxon>Craniata</taxon>
        <taxon>Vertebrata</taxon>
        <taxon>Euteleostomi</taxon>
        <taxon>Actinopterygii</taxon>
        <taxon>Neopterygii</taxon>
        <taxon>Teleostei</taxon>
        <taxon>Neoteleostei</taxon>
        <taxon>Acanthomorphata</taxon>
        <taxon>Ovalentaria</taxon>
        <taxon>Atherinomorphae</taxon>
        <taxon>Cyprinodontiformes</taxon>
        <taxon>Goodeidae</taxon>
        <taxon>Ataeniobius</taxon>
    </lineage>
</organism>
<feature type="compositionally biased region" description="Polar residues" evidence="1">
    <location>
        <begin position="1"/>
        <end position="21"/>
    </location>
</feature>
<feature type="non-terminal residue" evidence="2">
    <location>
        <position position="1"/>
    </location>
</feature>
<evidence type="ECO:0000313" key="2">
    <source>
        <dbReference type="EMBL" id="MED6242017.1"/>
    </source>
</evidence>
<comment type="caution">
    <text evidence="2">The sequence shown here is derived from an EMBL/GenBank/DDBJ whole genome shotgun (WGS) entry which is preliminary data.</text>
</comment>
<evidence type="ECO:0000256" key="1">
    <source>
        <dbReference type="SAM" id="MobiDB-lite"/>
    </source>
</evidence>
<protein>
    <submittedName>
        <fullName evidence="2">Uncharacterized protein</fullName>
    </submittedName>
</protein>
<dbReference type="EMBL" id="JAHUTI010030423">
    <property type="protein sequence ID" value="MED6242017.1"/>
    <property type="molecule type" value="Genomic_DNA"/>
</dbReference>
<keyword evidence="3" id="KW-1185">Reference proteome</keyword>
<evidence type="ECO:0000313" key="3">
    <source>
        <dbReference type="Proteomes" id="UP001345963"/>
    </source>
</evidence>